<dbReference type="EMBL" id="CAJVPY010030841">
    <property type="protein sequence ID" value="CAG8795861.1"/>
    <property type="molecule type" value="Genomic_DNA"/>
</dbReference>
<feature type="compositionally biased region" description="Polar residues" evidence="2">
    <location>
        <begin position="366"/>
        <end position="396"/>
    </location>
</feature>
<evidence type="ECO:0000313" key="4">
    <source>
        <dbReference type="Proteomes" id="UP000789405"/>
    </source>
</evidence>
<name>A0A9N9P295_9GLOM</name>
<organism evidence="3 4">
    <name type="scientific">Dentiscutata erythropus</name>
    <dbReference type="NCBI Taxonomy" id="1348616"/>
    <lineage>
        <taxon>Eukaryota</taxon>
        <taxon>Fungi</taxon>
        <taxon>Fungi incertae sedis</taxon>
        <taxon>Mucoromycota</taxon>
        <taxon>Glomeromycotina</taxon>
        <taxon>Glomeromycetes</taxon>
        <taxon>Diversisporales</taxon>
        <taxon>Gigasporaceae</taxon>
        <taxon>Dentiscutata</taxon>
    </lineage>
</organism>
<feature type="region of interest" description="Disordered" evidence="2">
    <location>
        <begin position="79"/>
        <end position="100"/>
    </location>
</feature>
<feature type="coiled-coil region" evidence="1">
    <location>
        <begin position="479"/>
        <end position="507"/>
    </location>
</feature>
<evidence type="ECO:0000256" key="2">
    <source>
        <dbReference type="SAM" id="MobiDB-lite"/>
    </source>
</evidence>
<keyword evidence="1" id="KW-0175">Coiled coil</keyword>
<feature type="compositionally biased region" description="Basic and acidic residues" evidence="2">
    <location>
        <begin position="87"/>
        <end position="100"/>
    </location>
</feature>
<reference evidence="3" key="1">
    <citation type="submission" date="2021-06" db="EMBL/GenBank/DDBJ databases">
        <authorList>
            <person name="Kallberg Y."/>
            <person name="Tangrot J."/>
            <person name="Rosling A."/>
        </authorList>
    </citation>
    <scope>NUCLEOTIDE SEQUENCE</scope>
    <source>
        <strain evidence="3">MA453B</strain>
    </source>
</reference>
<accession>A0A9N9P295</accession>
<dbReference type="Proteomes" id="UP000789405">
    <property type="component" value="Unassembled WGS sequence"/>
</dbReference>
<proteinExistence type="predicted"/>
<sequence>WTKEKDEDQSEITGSQKSGIYIPLGFQFEDPDVSDLADRLARTTFMANNKQPVDKRQKNLNNKHLDQIYREVKETLNKVLPSGKGKKKEEEPPKNQPRKMDQIIKQKLNRLDKAIIDGEIAKDTKIEQTIQDLNWRLEQINKTYSYIQVTKIKDTDKPAETRREYLYEVLSTLNETNDATIWKYRDDIKDLQEEYNRDIHGILDITAEEFNDMGLIEQQAAVTALITAQAHCKDEPTKQALFEKHKEFLESQLEKVEDMHDDTEIQGRIYGDVINARKKKKLQILLPDPEGRSTYKPYEQYDVPRDKQFIKENEQIGIRILYSPTDDVFLDERLSQASRRNKDIPQGVLPKVTKFLGDVGQEIKNKFTSRPTTPSPLSQHTLSRAPTPTIENSNNIVDRKRNERGYTPSPDPYERKQQRYKSPSLSSKHTDQISNEEIEEIEIPYYDNVHNEGQSSTYRPVHGTFRGQTYTTYVPETIYQELEEFKEEELSELEAQLEADLEEHRIERFGQEVESQLKENKEGYGINDDEEYNHILNNLT</sequence>
<gene>
    <name evidence="3" type="ORF">DERYTH_LOCUS22360</name>
</gene>
<feature type="non-terminal residue" evidence="3">
    <location>
        <position position="540"/>
    </location>
</feature>
<dbReference type="AlphaFoldDB" id="A0A9N9P295"/>
<feature type="non-terminal residue" evidence="3">
    <location>
        <position position="1"/>
    </location>
</feature>
<evidence type="ECO:0000313" key="3">
    <source>
        <dbReference type="EMBL" id="CAG8795861.1"/>
    </source>
</evidence>
<keyword evidence="4" id="KW-1185">Reference proteome</keyword>
<feature type="compositionally biased region" description="Polar residues" evidence="2">
    <location>
        <begin position="420"/>
        <end position="433"/>
    </location>
</feature>
<dbReference type="OrthoDB" id="2489463at2759"/>
<comment type="caution">
    <text evidence="3">The sequence shown here is derived from an EMBL/GenBank/DDBJ whole genome shotgun (WGS) entry which is preliminary data.</text>
</comment>
<feature type="region of interest" description="Disordered" evidence="2">
    <location>
        <begin position="366"/>
        <end position="434"/>
    </location>
</feature>
<evidence type="ECO:0000256" key="1">
    <source>
        <dbReference type="SAM" id="Coils"/>
    </source>
</evidence>
<protein>
    <submittedName>
        <fullName evidence="3">28527_t:CDS:1</fullName>
    </submittedName>
</protein>